<evidence type="ECO:0000256" key="6">
    <source>
        <dbReference type="ARBA" id="ARBA00022967"/>
    </source>
</evidence>
<dbReference type="InterPro" id="IPR005894">
    <property type="entry name" value="DrrA"/>
</dbReference>
<sequence>MPTPTIVAESLVKRFGRHRALDGVNLEVPRGHILGLLGPNGAGKTTTVRVLSTLLAADSGRAEVAGYDCATEPAAVRSTMGLSGQYTSLDENLTGRENLHLVARLYGYSRARARERAARQLDRFGLTDAAHRRAGGYSGGMRRRLDLGGALIADPRVVVLDEPTTGLDPRARRDTWETVRGLVADGTTVLLTTQYLEEADQLADSIAVIDHGRVIATGAPAELKRRVRGERVEIVLADPADAPRTVHLLAGVGPSVSEAEPGRVELVTRDGSRALLEVLHRLERAGIPVADAGTRKPSLDDVFLSLTGQSGVDQPDTTDDPAPAGALS</sequence>
<evidence type="ECO:0000256" key="3">
    <source>
        <dbReference type="ARBA" id="ARBA00022475"/>
    </source>
</evidence>
<evidence type="ECO:0000256" key="9">
    <source>
        <dbReference type="ARBA" id="ARBA00049985"/>
    </source>
</evidence>
<dbReference type="Gene3D" id="3.40.50.300">
    <property type="entry name" value="P-loop containing nucleotide triphosphate hydrolases"/>
    <property type="match status" value="1"/>
</dbReference>
<dbReference type="InterPro" id="IPR025302">
    <property type="entry name" value="DrrA1/2-like_C"/>
</dbReference>
<evidence type="ECO:0000256" key="4">
    <source>
        <dbReference type="ARBA" id="ARBA00022741"/>
    </source>
</evidence>
<evidence type="ECO:0000313" key="13">
    <source>
        <dbReference type="Proteomes" id="UP000569329"/>
    </source>
</evidence>
<dbReference type="PANTHER" id="PTHR42711:SF19">
    <property type="entry name" value="DOXORUBICIN RESISTANCE ATP-BINDING PROTEIN DRRA"/>
    <property type="match status" value="1"/>
</dbReference>
<evidence type="ECO:0000256" key="8">
    <source>
        <dbReference type="ARBA" id="ARBA00023251"/>
    </source>
</evidence>
<keyword evidence="6" id="KW-1278">Translocase</keyword>
<dbReference type="GO" id="GO:0016887">
    <property type="term" value="F:ATP hydrolysis activity"/>
    <property type="evidence" value="ECO:0007669"/>
    <property type="project" value="InterPro"/>
</dbReference>
<dbReference type="FunFam" id="3.40.50.300:FF:000589">
    <property type="entry name" value="ABC transporter, ATP-binding subunit"/>
    <property type="match status" value="1"/>
</dbReference>
<gene>
    <name evidence="12" type="ORF">FHX42_000292</name>
</gene>
<dbReference type="PROSITE" id="PS00211">
    <property type="entry name" value="ABC_TRANSPORTER_1"/>
    <property type="match status" value="1"/>
</dbReference>
<dbReference type="RefSeq" id="WP_182542333.1">
    <property type="nucleotide sequence ID" value="NZ_JACGWZ010000001.1"/>
</dbReference>
<keyword evidence="7" id="KW-0472">Membrane</keyword>
<feature type="region of interest" description="Disordered" evidence="10">
    <location>
        <begin position="307"/>
        <end position="328"/>
    </location>
</feature>
<evidence type="ECO:0000256" key="5">
    <source>
        <dbReference type="ARBA" id="ARBA00022840"/>
    </source>
</evidence>
<comment type="subcellular location">
    <subcellularLocation>
        <location evidence="1">Cell membrane</location>
        <topology evidence="1">Peripheral membrane protein</topology>
        <orientation evidence="1">Cytoplasmic side</orientation>
    </subcellularLocation>
</comment>
<evidence type="ECO:0000256" key="2">
    <source>
        <dbReference type="ARBA" id="ARBA00022448"/>
    </source>
</evidence>
<dbReference type="InterPro" id="IPR027417">
    <property type="entry name" value="P-loop_NTPase"/>
</dbReference>
<dbReference type="PANTHER" id="PTHR42711">
    <property type="entry name" value="ABC TRANSPORTER ATP-BINDING PROTEIN"/>
    <property type="match status" value="1"/>
</dbReference>
<dbReference type="Pfam" id="PF00005">
    <property type="entry name" value="ABC_tran"/>
    <property type="match status" value="1"/>
</dbReference>
<dbReference type="EMBL" id="JACGWZ010000001">
    <property type="protein sequence ID" value="MBA8822963.1"/>
    <property type="molecule type" value="Genomic_DNA"/>
</dbReference>
<proteinExistence type="inferred from homology"/>
<keyword evidence="3" id="KW-1003">Cell membrane</keyword>
<dbReference type="GO" id="GO:0043215">
    <property type="term" value="P:daunorubicin transport"/>
    <property type="evidence" value="ECO:0007669"/>
    <property type="project" value="InterPro"/>
</dbReference>
<dbReference type="GO" id="GO:0046677">
    <property type="term" value="P:response to antibiotic"/>
    <property type="evidence" value="ECO:0007669"/>
    <property type="project" value="UniProtKB-KW"/>
</dbReference>
<dbReference type="GO" id="GO:1900753">
    <property type="term" value="P:doxorubicin transport"/>
    <property type="evidence" value="ECO:0007669"/>
    <property type="project" value="InterPro"/>
</dbReference>
<dbReference type="AlphaFoldDB" id="A0A839DPH9"/>
<evidence type="ECO:0000256" key="10">
    <source>
        <dbReference type="SAM" id="MobiDB-lite"/>
    </source>
</evidence>
<reference evidence="12 13" key="1">
    <citation type="submission" date="2020-07" db="EMBL/GenBank/DDBJ databases">
        <title>Sequencing the genomes of 1000 actinobacteria strains.</title>
        <authorList>
            <person name="Klenk H.-P."/>
        </authorList>
    </citation>
    <scope>NUCLEOTIDE SEQUENCE [LARGE SCALE GENOMIC DNA]</scope>
    <source>
        <strain evidence="12 13">DSM 45975</strain>
    </source>
</reference>
<keyword evidence="2" id="KW-0813">Transport</keyword>
<evidence type="ECO:0000259" key="11">
    <source>
        <dbReference type="PROSITE" id="PS50893"/>
    </source>
</evidence>
<accession>A0A839DPH9</accession>
<evidence type="ECO:0000313" key="12">
    <source>
        <dbReference type="EMBL" id="MBA8822963.1"/>
    </source>
</evidence>
<dbReference type="InterPro" id="IPR017871">
    <property type="entry name" value="ABC_transporter-like_CS"/>
</dbReference>
<organism evidence="12 13">
    <name type="scientific">Halosaccharopolyspora lacisalsi</name>
    <dbReference type="NCBI Taxonomy" id="1000566"/>
    <lineage>
        <taxon>Bacteria</taxon>
        <taxon>Bacillati</taxon>
        <taxon>Actinomycetota</taxon>
        <taxon>Actinomycetes</taxon>
        <taxon>Pseudonocardiales</taxon>
        <taxon>Pseudonocardiaceae</taxon>
        <taxon>Halosaccharopolyspora</taxon>
    </lineage>
</organism>
<dbReference type="PROSITE" id="PS50893">
    <property type="entry name" value="ABC_TRANSPORTER_2"/>
    <property type="match status" value="1"/>
</dbReference>
<comment type="caution">
    <text evidence="12">The sequence shown here is derived from an EMBL/GenBank/DDBJ whole genome shotgun (WGS) entry which is preliminary data.</text>
</comment>
<name>A0A839DPH9_9PSEU</name>
<keyword evidence="4" id="KW-0547">Nucleotide-binding</keyword>
<dbReference type="SMART" id="SM00382">
    <property type="entry name" value="AAA"/>
    <property type="match status" value="1"/>
</dbReference>
<dbReference type="InterPro" id="IPR050763">
    <property type="entry name" value="ABC_transporter_ATP-binding"/>
</dbReference>
<dbReference type="InterPro" id="IPR003439">
    <property type="entry name" value="ABC_transporter-like_ATP-bd"/>
</dbReference>
<keyword evidence="5 12" id="KW-0067">ATP-binding</keyword>
<keyword evidence="13" id="KW-1185">Reference proteome</keyword>
<dbReference type="GO" id="GO:0005886">
    <property type="term" value="C:plasma membrane"/>
    <property type="evidence" value="ECO:0007669"/>
    <property type="project" value="UniProtKB-SubCell"/>
</dbReference>
<comment type="similarity">
    <text evidence="9">Belongs to the ABC transporter superfamily. Drug exporter-1 (DrugE1) (TC 3.A.1.105) family.</text>
</comment>
<protein>
    <submittedName>
        <fullName evidence="12">ABC-2 type transport system ATP-binding protein</fullName>
    </submittedName>
</protein>
<dbReference type="GO" id="GO:0005524">
    <property type="term" value="F:ATP binding"/>
    <property type="evidence" value="ECO:0007669"/>
    <property type="project" value="UniProtKB-KW"/>
</dbReference>
<feature type="domain" description="ABC transporter" evidence="11">
    <location>
        <begin position="6"/>
        <end position="236"/>
    </location>
</feature>
<dbReference type="NCBIfam" id="TIGR01188">
    <property type="entry name" value="drrA"/>
    <property type="match status" value="1"/>
</dbReference>
<dbReference type="InterPro" id="IPR003593">
    <property type="entry name" value="AAA+_ATPase"/>
</dbReference>
<dbReference type="Proteomes" id="UP000569329">
    <property type="component" value="Unassembled WGS sequence"/>
</dbReference>
<keyword evidence="8" id="KW-0046">Antibiotic resistance</keyword>
<dbReference type="Pfam" id="PF13732">
    <property type="entry name" value="DrrA1-3_C"/>
    <property type="match status" value="1"/>
</dbReference>
<dbReference type="SUPFAM" id="SSF52540">
    <property type="entry name" value="P-loop containing nucleoside triphosphate hydrolases"/>
    <property type="match status" value="1"/>
</dbReference>
<evidence type="ECO:0000256" key="7">
    <source>
        <dbReference type="ARBA" id="ARBA00023136"/>
    </source>
</evidence>
<evidence type="ECO:0000256" key="1">
    <source>
        <dbReference type="ARBA" id="ARBA00004413"/>
    </source>
</evidence>